<dbReference type="PRINTS" id="PR00990">
    <property type="entry name" value="RIBOKINASE"/>
</dbReference>
<accession>A0A939C4G7</accession>
<dbReference type="Proteomes" id="UP000663801">
    <property type="component" value="Unassembled WGS sequence"/>
</dbReference>
<feature type="domain" description="Carbohydrate kinase PfkB" evidence="5">
    <location>
        <begin position="27"/>
        <end position="306"/>
    </location>
</feature>
<sequence>MQPAEPGSPGSPGALPASPVPAEPIDLLFTGSVFCDVVFADVELPEPGTEVYARGFVVSPGGVANRAVAAARLGAHTVLRAHLGDDPMGTVIGTMLAAEPGLDTRFLAHHPGWQTPVSVALTNAHDRSFITYEEPAPLLTWPSDGPSVGALNVYLRGVADWTRALRRRGSLVFAGVGWDRTGEWSVDTLAALADVDVFIPNDVEAMNYTRTDDPAAAARALGEYVPLAVVTKGPQGVVAYDSGTGELCEIDTIAVEAVDPTGAGDVFTAAFMSTYALNWPLAARLRLATTCASLSVRSLGGAISAPRPADVLHHFRTTPPAGDRDLLLDWAQARSAVPTVPAEIPGGPRTPTLETTR</sequence>
<evidence type="ECO:0000256" key="1">
    <source>
        <dbReference type="ARBA" id="ARBA00010688"/>
    </source>
</evidence>
<dbReference type="AlphaFoldDB" id="A0A939C4G7"/>
<dbReference type="PANTHER" id="PTHR10584">
    <property type="entry name" value="SUGAR KINASE"/>
    <property type="match status" value="1"/>
</dbReference>
<dbReference type="GO" id="GO:0016301">
    <property type="term" value="F:kinase activity"/>
    <property type="evidence" value="ECO:0007669"/>
    <property type="project" value="UniProtKB-KW"/>
</dbReference>
<dbReference type="InterPro" id="IPR002173">
    <property type="entry name" value="Carboh/pur_kinase_PfkB_CS"/>
</dbReference>
<organism evidence="6 7">
    <name type="scientific">Nakamurella flavida</name>
    <dbReference type="NCBI Taxonomy" id="363630"/>
    <lineage>
        <taxon>Bacteria</taxon>
        <taxon>Bacillati</taxon>
        <taxon>Actinomycetota</taxon>
        <taxon>Actinomycetes</taxon>
        <taxon>Nakamurellales</taxon>
        <taxon>Nakamurellaceae</taxon>
        <taxon>Nakamurella</taxon>
    </lineage>
</organism>
<evidence type="ECO:0000259" key="5">
    <source>
        <dbReference type="Pfam" id="PF00294"/>
    </source>
</evidence>
<keyword evidence="3 4" id="KW-0418">Kinase</keyword>
<dbReference type="InterPro" id="IPR002139">
    <property type="entry name" value="Ribo/fructo_kinase"/>
</dbReference>
<evidence type="ECO:0000256" key="4">
    <source>
        <dbReference type="RuleBase" id="RU003704"/>
    </source>
</evidence>
<dbReference type="RefSeq" id="WP_205258205.1">
    <property type="nucleotide sequence ID" value="NZ_BAAAPV010000002.1"/>
</dbReference>
<dbReference type="Gene3D" id="3.40.1190.20">
    <property type="match status" value="1"/>
</dbReference>
<comment type="caution">
    <text evidence="6">The sequence shown here is derived from an EMBL/GenBank/DDBJ whole genome shotgun (WGS) entry which is preliminary data.</text>
</comment>
<dbReference type="PROSITE" id="PS00584">
    <property type="entry name" value="PFKB_KINASES_2"/>
    <property type="match status" value="1"/>
</dbReference>
<keyword evidence="2 4" id="KW-0808">Transferase</keyword>
<dbReference type="InterPro" id="IPR011611">
    <property type="entry name" value="PfkB_dom"/>
</dbReference>
<protein>
    <submittedName>
        <fullName evidence="6">Sugar kinase</fullName>
    </submittedName>
</protein>
<evidence type="ECO:0000313" key="6">
    <source>
        <dbReference type="EMBL" id="MBM9478081.1"/>
    </source>
</evidence>
<comment type="similarity">
    <text evidence="1 4">Belongs to the carbohydrate kinase PfkB family.</text>
</comment>
<dbReference type="SUPFAM" id="SSF53613">
    <property type="entry name" value="Ribokinase-like"/>
    <property type="match status" value="1"/>
</dbReference>
<dbReference type="GO" id="GO:0006796">
    <property type="term" value="P:phosphate-containing compound metabolic process"/>
    <property type="evidence" value="ECO:0007669"/>
    <property type="project" value="UniProtKB-ARBA"/>
</dbReference>
<name>A0A939C4G7_9ACTN</name>
<gene>
    <name evidence="6" type="ORF">JL107_16655</name>
</gene>
<evidence type="ECO:0000256" key="2">
    <source>
        <dbReference type="ARBA" id="ARBA00022679"/>
    </source>
</evidence>
<evidence type="ECO:0000313" key="7">
    <source>
        <dbReference type="Proteomes" id="UP000663801"/>
    </source>
</evidence>
<proteinExistence type="inferred from homology"/>
<dbReference type="EMBL" id="JAERWL010000015">
    <property type="protein sequence ID" value="MBM9478081.1"/>
    <property type="molecule type" value="Genomic_DNA"/>
</dbReference>
<keyword evidence="7" id="KW-1185">Reference proteome</keyword>
<dbReference type="InterPro" id="IPR029056">
    <property type="entry name" value="Ribokinase-like"/>
</dbReference>
<reference evidence="6" key="1">
    <citation type="submission" date="2021-01" db="EMBL/GenBank/DDBJ databases">
        <title>KCTC 19127 draft genome.</title>
        <authorList>
            <person name="An D."/>
        </authorList>
    </citation>
    <scope>NUCLEOTIDE SEQUENCE</scope>
    <source>
        <strain evidence="6">KCTC 19127</strain>
    </source>
</reference>
<dbReference type="Pfam" id="PF00294">
    <property type="entry name" value="PfkB"/>
    <property type="match status" value="1"/>
</dbReference>
<evidence type="ECO:0000256" key="3">
    <source>
        <dbReference type="ARBA" id="ARBA00022777"/>
    </source>
</evidence>
<dbReference type="PANTHER" id="PTHR10584:SF166">
    <property type="entry name" value="RIBOKINASE"/>
    <property type="match status" value="1"/>
</dbReference>